<proteinExistence type="predicted"/>
<keyword evidence="1" id="KW-0067">ATP-binding</keyword>
<protein>
    <submittedName>
        <fullName evidence="1">ABC transporter ATP-binding protein</fullName>
    </submittedName>
</protein>
<evidence type="ECO:0000313" key="2">
    <source>
        <dbReference type="Proteomes" id="UP001597053"/>
    </source>
</evidence>
<dbReference type="Proteomes" id="UP001597053">
    <property type="component" value="Unassembled WGS sequence"/>
</dbReference>
<organism evidence="1 2">
    <name type="scientific">Micromonospora azadirachtae</name>
    <dbReference type="NCBI Taxonomy" id="1970735"/>
    <lineage>
        <taxon>Bacteria</taxon>
        <taxon>Bacillati</taxon>
        <taxon>Actinomycetota</taxon>
        <taxon>Actinomycetes</taxon>
        <taxon>Micromonosporales</taxon>
        <taxon>Micromonosporaceae</taxon>
        <taxon>Micromonospora</taxon>
    </lineage>
</organism>
<keyword evidence="2" id="KW-1185">Reference proteome</keyword>
<accession>A0ABW3A523</accession>
<reference evidence="2" key="1">
    <citation type="journal article" date="2019" name="Int. J. Syst. Evol. Microbiol.">
        <title>The Global Catalogue of Microorganisms (GCM) 10K type strain sequencing project: providing services to taxonomists for standard genome sequencing and annotation.</title>
        <authorList>
            <consortium name="The Broad Institute Genomics Platform"/>
            <consortium name="The Broad Institute Genome Sequencing Center for Infectious Disease"/>
            <person name="Wu L."/>
            <person name="Ma J."/>
        </authorList>
    </citation>
    <scope>NUCLEOTIDE SEQUENCE [LARGE SCALE GENOMIC DNA]</scope>
    <source>
        <strain evidence="2">JCM 32148</strain>
    </source>
</reference>
<evidence type="ECO:0000313" key="1">
    <source>
        <dbReference type="EMBL" id="MFD0785644.1"/>
    </source>
</evidence>
<sequence length="86" mass="9494">MPTASHPDRTPTRPAATEHDSVLPELREMWWETGVRARAQARLFAVFTELPRLVWSALAVSWRADRMRTSVVAATTVGAGVMSAFG</sequence>
<gene>
    <name evidence="1" type="ORF">ACFQZ8_17200</name>
</gene>
<feature type="non-terminal residue" evidence="1">
    <location>
        <position position="86"/>
    </location>
</feature>
<dbReference type="GO" id="GO:0005524">
    <property type="term" value="F:ATP binding"/>
    <property type="evidence" value="ECO:0007669"/>
    <property type="project" value="UniProtKB-KW"/>
</dbReference>
<keyword evidence="1" id="KW-0547">Nucleotide-binding</keyword>
<dbReference type="EMBL" id="JBHTHM010000916">
    <property type="protein sequence ID" value="MFD0785644.1"/>
    <property type="molecule type" value="Genomic_DNA"/>
</dbReference>
<comment type="caution">
    <text evidence="1">The sequence shown here is derived from an EMBL/GenBank/DDBJ whole genome shotgun (WGS) entry which is preliminary data.</text>
</comment>
<name>A0ABW3A523_9ACTN</name>